<feature type="compositionally biased region" description="Polar residues" evidence="1">
    <location>
        <begin position="237"/>
        <end position="246"/>
    </location>
</feature>
<name>A0AAD7IRS5_9AGAR</name>
<gene>
    <name evidence="3" type="ORF">DFH07DRAFT_830676</name>
</gene>
<keyword evidence="2" id="KW-0472">Membrane</keyword>
<dbReference type="Proteomes" id="UP001215280">
    <property type="component" value="Unassembled WGS sequence"/>
</dbReference>
<feature type="transmembrane region" description="Helical" evidence="2">
    <location>
        <begin position="151"/>
        <end position="173"/>
    </location>
</feature>
<organism evidence="3 4">
    <name type="scientific">Mycena maculata</name>
    <dbReference type="NCBI Taxonomy" id="230809"/>
    <lineage>
        <taxon>Eukaryota</taxon>
        <taxon>Fungi</taxon>
        <taxon>Dikarya</taxon>
        <taxon>Basidiomycota</taxon>
        <taxon>Agaricomycotina</taxon>
        <taxon>Agaricomycetes</taxon>
        <taxon>Agaricomycetidae</taxon>
        <taxon>Agaricales</taxon>
        <taxon>Marasmiineae</taxon>
        <taxon>Mycenaceae</taxon>
        <taxon>Mycena</taxon>
    </lineage>
</organism>
<feature type="region of interest" description="Disordered" evidence="1">
    <location>
        <begin position="237"/>
        <end position="317"/>
    </location>
</feature>
<dbReference type="AlphaFoldDB" id="A0AAD7IRS5"/>
<comment type="caution">
    <text evidence="3">The sequence shown here is derived from an EMBL/GenBank/DDBJ whole genome shotgun (WGS) entry which is preliminary data.</text>
</comment>
<protein>
    <submittedName>
        <fullName evidence="3">Uncharacterized protein</fullName>
    </submittedName>
</protein>
<reference evidence="3" key="1">
    <citation type="submission" date="2023-03" db="EMBL/GenBank/DDBJ databases">
        <title>Massive genome expansion in bonnet fungi (Mycena s.s.) driven by repeated elements and novel gene families across ecological guilds.</title>
        <authorList>
            <consortium name="Lawrence Berkeley National Laboratory"/>
            <person name="Harder C.B."/>
            <person name="Miyauchi S."/>
            <person name="Viragh M."/>
            <person name="Kuo A."/>
            <person name="Thoen E."/>
            <person name="Andreopoulos B."/>
            <person name="Lu D."/>
            <person name="Skrede I."/>
            <person name="Drula E."/>
            <person name="Henrissat B."/>
            <person name="Morin E."/>
            <person name="Kohler A."/>
            <person name="Barry K."/>
            <person name="LaButti K."/>
            <person name="Morin E."/>
            <person name="Salamov A."/>
            <person name="Lipzen A."/>
            <person name="Mereny Z."/>
            <person name="Hegedus B."/>
            <person name="Baldrian P."/>
            <person name="Stursova M."/>
            <person name="Weitz H."/>
            <person name="Taylor A."/>
            <person name="Grigoriev I.V."/>
            <person name="Nagy L.G."/>
            <person name="Martin F."/>
            <person name="Kauserud H."/>
        </authorList>
    </citation>
    <scope>NUCLEOTIDE SEQUENCE</scope>
    <source>
        <strain evidence="3">CBHHK188m</strain>
    </source>
</reference>
<evidence type="ECO:0000313" key="4">
    <source>
        <dbReference type="Proteomes" id="UP001215280"/>
    </source>
</evidence>
<accession>A0AAD7IRS5</accession>
<feature type="transmembrane region" description="Helical" evidence="2">
    <location>
        <begin position="126"/>
        <end position="145"/>
    </location>
</feature>
<dbReference type="EMBL" id="JARJLG010000092">
    <property type="protein sequence ID" value="KAJ7747958.1"/>
    <property type="molecule type" value="Genomic_DNA"/>
</dbReference>
<feature type="compositionally biased region" description="Acidic residues" evidence="1">
    <location>
        <begin position="279"/>
        <end position="288"/>
    </location>
</feature>
<keyword evidence="2" id="KW-0812">Transmembrane</keyword>
<sequence length="415" mass="46341">MANKRKAQTTLDHSNGRDLHLQDLVLEGISNRNPQFHVQLLFMLKIVKNTWSVLRSPLDSVRNGFRFRGCNAFRYVLMLAFDDITDGLEQSFPSGFHASKTFEQCLMSEHVLFELRKPYHRIAGEGIGYVSGGFFMFMGGLWQEAKGLTKIMPFITTVFLPLLRIAMGGYFSCGQPPKQARRFAGGTPTSSDMCVLGRIFKIQLAKKPEWSQMNYEALKYFDKARTLVLKPAPCVSPSNNSLSSYQDSEDEDHEQDTPMPIFFPWLGPPRTASGLDSEAKDELEDDETTSIPRAPFRRGLSSVGGGSDSDDEDSAGEGVIQAPSLSAEFGRVVDFTSTANPSGLLEPFSFPSTGYDDDDEKRTTHSAVLGWCHEWGQSPGATYSNHFYCRATSTRRPIPDIGRAFRPSRPFPEPR</sequence>
<evidence type="ECO:0000256" key="2">
    <source>
        <dbReference type="SAM" id="Phobius"/>
    </source>
</evidence>
<proteinExistence type="predicted"/>
<keyword evidence="2" id="KW-1133">Transmembrane helix</keyword>
<evidence type="ECO:0000256" key="1">
    <source>
        <dbReference type="SAM" id="MobiDB-lite"/>
    </source>
</evidence>
<keyword evidence="4" id="KW-1185">Reference proteome</keyword>
<evidence type="ECO:0000313" key="3">
    <source>
        <dbReference type="EMBL" id="KAJ7747958.1"/>
    </source>
</evidence>